<keyword evidence="5" id="KW-0479">Metal-binding</keyword>
<evidence type="ECO:0000256" key="7">
    <source>
        <dbReference type="ARBA" id="ARBA00023004"/>
    </source>
</evidence>
<dbReference type="Gene3D" id="3.40.640.10">
    <property type="entry name" value="Type I PLP-dependent aspartate aminotransferase-like (Major domain)"/>
    <property type="match status" value="1"/>
</dbReference>
<dbReference type="InterPro" id="IPR015424">
    <property type="entry name" value="PyrdxlP-dep_Trfase"/>
</dbReference>
<dbReference type="EMBL" id="BSDI01000003">
    <property type="protein sequence ID" value="GLH95609.1"/>
    <property type="molecule type" value="Genomic_DNA"/>
</dbReference>
<keyword evidence="14" id="KW-1185">Reference proteome</keyword>
<keyword evidence="4" id="KW-0808">Transferase</keyword>
<dbReference type="Proteomes" id="UP001144280">
    <property type="component" value="Unassembled WGS sequence"/>
</dbReference>
<feature type="domain" description="Aminotransferase class V" evidence="12">
    <location>
        <begin position="10"/>
        <end position="367"/>
    </location>
</feature>
<evidence type="ECO:0000256" key="5">
    <source>
        <dbReference type="ARBA" id="ARBA00022723"/>
    </source>
</evidence>
<dbReference type="PIRSF" id="PIRSF005572">
    <property type="entry name" value="NifS"/>
    <property type="match status" value="1"/>
</dbReference>
<evidence type="ECO:0000256" key="6">
    <source>
        <dbReference type="ARBA" id="ARBA00022898"/>
    </source>
</evidence>
<keyword evidence="8" id="KW-0411">Iron-sulfur</keyword>
<evidence type="ECO:0000256" key="2">
    <source>
        <dbReference type="ARBA" id="ARBA00006490"/>
    </source>
</evidence>
<evidence type="ECO:0000313" key="14">
    <source>
        <dbReference type="Proteomes" id="UP001144280"/>
    </source>
</evidence>
<dbReference type="InterPro" id="IPR015421">
    <property type="entry name" value="PyrdxlP-dep_Trfase_major"/>
</dbReference>
<dbReference type="SUPFAM" id="SSF53383">
    <property type="entry name" value="PLP-dependent transferases"/>
    <property type="match status" value="1"/>
</dbReference>
<evidence type="ECO:0000256" key="1">
    <source>
        <dbReference type="ARBA" id="ARBA00001933"/>
    </source>
</evidence>
<dbReference type="PROSITE" id="PS00595">
    <property type="entry name" value="AA_TRANSFER_CLASS_5"/>
    <property type="match status" value="1"/>
</dbReference>
<evidence type="ECO:0000256" key="4">
    <source>
        <dbReference type="ARBA" id="ARBA00022679"/>
    </source>
</evidence>
<accession>A0ABQ5QPE0</accession>
<comment type="caution">
    <text evidence="13">The sequence shown here is derived from an EMBL/GenBank/DDBJ whole genome shotgun (WGS) entry which is preliminary data.</text>
</comment>
<feature type="region of interest" description="Disordered" evidence="11">
    <location>
        <begin position="385"/>
        <end position="406"/>
    </location>
</feature>
<dbReference type="InterPro" id="IPR015422">
    <property type="entry name" value="PyrdxlP-dep_Trfase_small"/>
</dbReference>
<evidence type="ECO:0000256" key="3">
    <source>
        <dbReference type="ARBA" id="ARBA00012239"/>
    </source>
</evidence>
<comment type="catalytic activity">
    <reaction evidence="9">
        <text>(sulfur carrier)-H + L-cysteine = (sulfur carrier)-SH + L-alanine</text>
        <dbReference type="Rhea" id="RHEA:43892"/>
        <dbReference type="Rhea" id="RHEA-COMP:14737"/>
        <dbReference type="Rhea" id="RHEA-COMP:14739"/>
        <dbReference type="ChEBI" id="CHEBI:29917"/>
        <dbReference type="ChEBI" id="CHEBI:35235"/>
        <dbReference type="ChEBI" id="CHEBI:57972"/>
        <dbReference type="ChEBI" id="CHEBI:64428"/>
        <dbReference type="EC" id="2.8.1.7"/>
    </reaction>
</comment>
<name>A0ABQ5QPE0_9ACTN</name>
<sequence length="406" mass="41959">MGQKCTDPFIYLDYNATAPVRPEAVAATTASLAAVGNASSVHTAGRDAASTVDQARERVAALLGCLPNELIFTSGATEANNLAIRSAATHGRSLVVSAVEHPAVSEAAAAVANSVAGKVYTIGVHRDGTLRLDELEEALAASPVLVSVMAANNETGVLNNLDLVVRLAHEAGALVHSDATQLVGRLPIDLSKLRLDLLSLSGHKFGAPQGVGALFARRGTVPAIRPLAYGGGHERGRRPGTLNVPGIAGLGAAAQAARRDLEQEAARIKVLRDRFETEVMTAVPGTRRNGHPDQRLPGVSSLTFDGLPADALLAAMPGLAASEGSACSSGALEPSHVLLAMGLSRDEADCTIRFSLGHATTADDIDRAVRCVTYATHLVRAALHPNTTTTAPAHSGGQEGTRRHDA</sequence>
<dbReference type="InterPro" id="IPR000192">
    <property type="entry name" value="Aminotrans_V_dom"/>
</dbReference>
<dbReference type="Gene3D" id="3.90.1150.10">
    <property type="entry name" value="Aspartate Aminotransferase, domain 1"/>
    <property type="match status" value="1"/>
</dbReference>
<evidence type="ECO:0000256" key="10">
    <source>
        <dbReference type="RuleBase" id="RU004504"/>
    </source>
</evidence>
<dbReference type="RefSeq" id="WP_281892628.1">
    <property type="nucleotide sequence ID" value="NZ_BSDI01000003.1"/>
</dbReference>
<dbReference type="InterPro" id="IPR016454">
    <property type="entry name" value="Cysteine_dSase"/>
</dbReference>
<organism evidence="13 14">
    <name type="scientific">Phytohabitans aurantiacus</name>
    <dbReference type="NCBI Taxonomy" id="3016789"/>
    <lineage>
        <taxon>Bacteria</taxon>
        <taxon>Bacillati</taxon>
        <taxon>Actinomycetota</taxon>
        <taxon>Actinomycetes</taxon>
        <taxon>Micromonosporales</taxon>
        <taxon>Micromonosporaceae</taxon>
    </lineage>
</organism>
<dbReference type="InterPro" id="IPR020578">
    <property type="entry name" value="Aminotrans_V_PyrdxlP_BS"/>
</dbReference>
<comment type="similarity">
    <text evidence="2">Belongs to the class-V pyridoxal-phosphate-dependent aminotransferase family. NifS/IscS subfamily.</text>
</comment>
<reference evidence="13" key="1">
    <citation type="submission" date="2022-12" db="EMBL/GenBank/DDBJ databases">
        <title>New Phytohabitans aurantiacus sp. RD004123 nov., an actinomycete isolated from soil.</title>
        <authorList>
            <person name="Triningsih D.W."/>
            <person name="Harunari E."/>
            <person name="Igarashi Y."/>
        </authorList>
    </citation>
    <scope>NUCLEOTIDE SEQUENCE</scope>
    <source>
        <strain evidence="13">RD004123</strain>
    </source>
</reference>
<dbReference type="Pfam" id="PF00266">
    <property type="entry name" value="Aminotran_5"/>
    <property type="match status" value="1"/>
</dbReference>
<keyword evidence="6" id="KW-0663">Pyridoxal phosphate</keyword>
<keyword evidence="7" id="KW-0408">Iron</keyword>
<protein>
    <recommendedName>
        <fullName evidence="3">cysteine desulfurase</fullName>
        <ecNumber evidence="3">2.8.1.7</ecNumber>
    </recommendedName>
</protein>
<evidence type="ECO:0000313" key="13">
    <source>
        <dbReference type="EMBL" id="GLH95609.1"/>
    </source>
</evidence>
<proteinExistence type="inferred from homology"/>
<evidence type="ECO:0000259" key="12">
    <source>
        <dbReference type="Pfam" id="PF00266"/>
    </source>
</evidence>
<comment type="cofactor">
    <cofactor evidence="1 10">
        <name>pyridoxal 5'-phosphate</name>
        <dbReference type="ChEBI" id="CHEBI:597326"/>
    </cofactor>
</comment>
<evidence type="ECO:0000256" key="8">
    <source>
        <dbReference type="ARBA" id="ARBA00023014"/>
    </source>
</evidence>
<dbReference type="PANTHER" id="PTHR11601:SF34">
    <property type="entry name" value="CYSTEINE DESULFURASE"/>
    <property type="match status" value="1"/>
</dbReference>
<gene>
    <name evidence="13" type="primary">nifS-2</name>
    <name evidence="13" type="ORF">Pa4123_08810</name>
</gene>
<evidence type="ECO:0000256" key="9">
    <source>
        <dbReference type="ARBA" id="ARBA00050776"/>
    </source>
</evidence>
<evidence type="ECO:0000256" key="11">
    <source>
        <dbReference type="SAM" id="MobiDB-lite"/>
    </source>
</evidence>
<dbReference type="PANTHER" id="PTHR11601">
    <property type="entry name" value="CYSTEINE DESULFURYLASE FAMILY MEMBER"/>
    <property type="match status" value="1"/>
</dbReference>
<dbReference type="EC" id="2.8.1.7" evidence="3"/>